<comment type="caution">
    <text evidence="1">The sequence shown here is derived from an EMBL/GenBank/DDBJ whole genome shotgun (WGS) entry which is preliminary data.</text>
</comment>
<evidence type="ECO:0000313" key="1">
    <source>
        <dbReference type="EMBL" id="MFH5773590.1"/>
    </source>
</evidence>
<organism evidence="1 2">
    <name type="scientific">Paracoccus broussonetiae subsp. drimophilus</name>
    <dbReference type="NCBI Taxonomy" id="3373869"/>
    <lineage>
        <taxon>Bacteria</taxon>
        <taxon>Pseudomonadati</taxon>
        <taxon>Pseudomonadota</taxon>
        <taxon>Alphaproteobacteria</taxon>
        <taxon>Rhodobacterales</taxon>
        <taxon>Paracoccaceae</taxon>
        <taxon>Paracoccus</taxon>
        <taxon>Paracoccus broussonetiae</taxon>
    </lineage>
</organism>
<dbReference type="Proteomes" id="UP001609376">
    <property type="component" value="Unassembled WGS sequence"/>
</dbReference>
<proteinExistence type="predicted"/>
<sequence length="56" mass="6049">MALPEFPNLVLRGRPGGEVQVFADGKALGTLFWKDGEFCVALYPQAVRSIGRVAEA</sequence>
<dbReference type="EMBL" id="JBIMPR010000003">
    <property type="protein sequence ID" value="MFH5773590.1"/>
    <property type="molecule type" value="Genomic_DNA"/>
</dbReference>
<protein>
    <submittedName>
        <fullName evidence="1">Uncharacterized protein</fullName>
    </submittedName>
</protein>
<keyword evidence="2" id="KW-1185">Reference proteome</keyword>
<gene>
    <name evidence="1" type="ORF">ACHFJ0_05010</name>
</gene>
<reference evidence="1 2" key="1">
    <citation type="submission" date="2024-10" db="EMBL/GenBank/DDBJ databases">
        <title>Paracoccus drimophilus sp. nov., a novel bacterium from corn roots in Hunan.</title>
        <authorList>
            <person name="Li X."/>
        </authorList>
    </citation>
    <scope>NUCLEOTIDE SEQUENCE [LARGE SCALE GENOMIC DNA]</scope>
    <source>
        <strain evidence="1 2">NGMCC 1.201697</strain>
    </source>
</reference>
<dbReference type="RefSeq" id="WP_395132448.1">
    <property type="nucleotide sequence ID" value="NZ_JBIMPR010000003.1"/>
</dbReference>
<evidence type="ECO:0000313" key="2">
    <source>
        <dbReference type="Proteomes" id="UP001609376"/>
    </source>
</evidence>
<name>A0ABW7LGX2_9RHOB</name>
<accession>A0ABW7LGX2</accession>